<dbReference type="RefSeq" id="WP_054783695.1">
    <property type="nucleotide sequence ID" value="NZ_FPBD01000008.1"/>
</dbReference>
<organism evidence="1 2">
    <name type="scientific">Pseudovibrio denitrificans</name>
    <dbReference type="NCBI Taxonomy" id="258256"/>
    <lineage>
        <taxon>Bacteria</taxon>
        <taxon>Pseudomonadati</taxon>
        <taxon>Pseudomonadota</taxon>
        <taxon>Alphaproteobacteria</taxon>
        <taxon>Hyphomicrobiales</taxon>
        <taxon>Stappiaceae</taxon>
        <taxon>Pseudovibrio</taxon>
    </lineage>
</organism>
<gene>
    <name evidence="1" type="ORF">SAMN05444141_108103</name>
</gene>
<keyword evidence="2" id="KW-1185">Reference proteome</keyword>
<dbReference type="EMBL" id="FPBD01000008">
    <property type="protein sequence ID" value="SFU09003.1"/>
    <property type="molecule type" value="Genomic_DNA"/>
</dbReference>
<accession>A0A1I7DBA9</accession>
<dbReference type="Proteomes" id="UP000183371">
    <property type="component" value="Unassembled WGS sequence"/>
</dbReference>
<dbReference type="AlphaFoldDB" id="A0A1I7DBA9"/>
<evidence type="ECO:0000313" key="1">
    <source>
        <dbReference type="EMBL" id="SFU09003.1"/>
    </source>
</evidence>
<protein>
    <submittedName>
        <fullName evidence="1">Uncharacterized protein</fullName>
    </submittedName>
</protein>
<proteinExistence type="predicted"/>
<name>A0A1I7DBA9_9HYPH</name>
<reference evidence="2" key="1">
    <citation type="submission" date="2016-10" db="EMBL/GenBank/DDBJ databases">
        <authorList>
            <person name="Varghese N."/>
            <person name="Submissions S."/>
        </authorList>
    </citation>
    <scope>NUCLEOTIDE SEQUENCE [LARGE SCALE GENOMIC DNA]</scope>
    <source>
        <strain evidence="2">DSM 17465</strain>
    </source>
</reference>
<evidence type="ECO:0000313" key="2">
    <source>
        <dbReference type="Proteomes" id="UP000183371"/>
    </source>
</evidence>
<sequence>MADEIWVSSVRSNSALFDKPGIREKYYGHDWAPPKFEFGPSPEEFEDSFHRYILGDKLKREEFLEAAYVFNPKFWKRVQDLFALEGYFCAKGEFAEILKRFDMGGGELVEFPIYETDKTTQLPGPFFFINWGSQKHCFLPEESNGVKATARNPETGFHRWRAAIEPQDEDIAVSADALQGADLWIEPLLRSKIFMSGQLHDTIVKAYPKIDFRFSKARIL</sequence>